<dbReference type="Gene3D" id="3.30.160.60">
    <property type="entry name" value="Classic Zinc Finger"/>
    <property type="match status" value="1"/>
</dbReference>
<sequence>MEGASSSKTVEGSTKIVLKLGQAPQPQKDNDKQAKLCTQQLTQALEALEDPEEYLKQFTQVDFPEQKPEWLDRFLKRTFFEPCPKHPIRRNELNKYCIDCDASLCQYCLSLASHEDHRLLKIYRHVYKDVVPLDEIEQHIDCSRIQPYRCNKQLVIALSPLPHAGTRTNEEVTCQTCKRKLIEYDIYSYCSISCKVEAFAKTKDEPASPPPPPPPVQPEEKTDEEPKSKRTRRRKGIPRRAPFF</sequence>
<feature type="compositionally biased region" description="Pro residues" evidence="2">
    <location>
        <begin position="207"/>
        <end position="217"/>
    </location>
</feature>
<reference evidence="4" key="2">
    <citation type="submission" date="2020-07" db="EMBL/GenBank/DDBJ databases">
        <authorList>
            <person name="Vera ALvarez R."/>
            <person name="Arias-Moreno D.M."/>
            <person name="Jimenez-Jacinto V."/>
            <person name="Jimenez-Bremont J.F."/>
            <person name="Swaminathan K."/>
            <person name="Moose S.P."/>
            <person name="Guerrero-Gonzalez M.L."/>
            <person name="Marino-Ramirez L."/>
            <person name="Landsman D."/>
            <person name="Rodriguez-Kessler M."/>
            <person name="Delgado-Sanchez P."/>
        </authorList>
    </citation>
    <scope>NUCLEOTIDE SEQUENCE</scope>
    <source>
        <tissue evidence="4">Cladode</tissue>
    </source>
</reference>
<dbReference type="InterPro" id="IPR006734">
    <property type="entry name" value="PLATZ"/>
</dbReference>
<dbReference type="PANTHER" id="PTHR31065">
    <property type="entry name" value="PLATZ TRANSCRIPTION FACTOR FAMILY PROTEIN"/>
    <property type="match status" value="1"/>
</dbReference>
<accession>A0A7C8ZP29</accession>
<dbReference type="Pfam" id="PF04640">
    <property type="entry name" value="PLATZ"/>
    <property type="match status" value="1"/>
</dbReference>
<keyword evidence="1" id="KW-0863">Zinc-finger</keyword>
<dbReference type="EMBL" id="GISG01152878">
    <property type="protein sequence ID" value="MBA4647874.1"/>
    <property type="molecule type" value="Transcribed_RNA"/>
</dbReference>
<keyword evidence="1" id="KW-0479">Metal-binding</keyword>
<evidence type="ECO:0000259" key="3">
    <source>
        <dbReference type="PROSITE" id="PS50119"/>
    </source>
</evidence>
<feature type="region of interest" description="Disordered" evidence="2">
    <location>
        <begin position="1"/>
        <end position="33"/>
    </location>
</feature>
<dbReference type="PROSITE" id="PS50119">
    <property type="entry name" value="ZF_BBOX"/>
    <property type="match status" value="1"/>
</dbReference>
<evidence type="ECO:0000256" key="2">
    <source>
        <dbReference type="SAM" id="MobiDB-lite"/>
    </source>
</evidence>
<protein>
    <recommendedName>
        <fullName evidence="3">B box-type domain-containing protein</fullName>
    </recommendedName>
</protein>
<dbReference type="SUPFAM" id="SSF57845">
    <property type="entry name" value="B-box zinc-binding domain"/>
    <property type="match status" value="1"/>
</dbReference>
<feature type="region of interest" description="Disordered" evidence="2">
    <location>
        <begin position="202"/>
        <end position="244"/>
    </location>
</feature>
<dbReference type="CDD" id="cd19756">
    <property type="entry name" value="Bbox2"/>
    <property type="match status" value="1"/>
</dbReference>
<proteinExistence type="predicted"/>
<dbReference type="Pfam" id="PF00643">
    <property type="entry name" value="zf-B_box"/>
    <property type="match status" value="1"/>
</dbReference>
<feature type="compositionally biased region" description="Polar residues" evidence="2">
    <location>
        <begin position="1"/>
        <end position="12"/>
    </location>
</feature>
<organism evidence="4">
    <name type="scientific">Opuntia streptacantha</name>
    <name type="common">Prickly pear cactus</name>
    <name type="synonym">Opuntia cardona</name>
    <dbReference type="NCBI Taxonomy" id="393608"/>
    <lineage>
        <taxon>Eukaryota</taxon>
        <taxon>Viridiplantae</taxon>
        <taxon>Streptophyta</taxon>
        <taxon>Embryophyta</taxon>
        <taxon>Tracheophyta</taxon>
        <taxon>Spermatophyta</taxon>
        <taxon>Magnoliopsida</taxon>
        <taxon>eudicotyledons</taxon>
        <taxon>Gunneridae</taxon>
        <taxon>Pentapetalae</taxon>
        <taxon>Caryophyllales</taxon>
        <taxon>Cactineae</taxon>
        <taxon>Cactaceae</taxon>
        <taxon>Opuntioideae</taxon>
        <taxon>Opuntia</taxon>
    </lineage>
</organism>
<feature type="compositionally biased region" description="Basic and acidic residues" evidence="2">
    <location>
        <begin position="218"/>
        <end position="228"/>
    </location>
</feature>
<dbReference type="PANTHER" id="PTHR31065:SF9">
    <property type="entry name" value="TRANSCRIPTION FACTOR FAMILY PROTEIN, PUTATIVE-RELATED"/>
    <property type="match status" value="1"/>
</dbReference>
<dbReference type="GO" id="GO:0008270">
    <property type="term" value="F:zinc ion binding"/>
    <property type="evidence" value="ECO:0007669"/>
    <property type="project" value="UniProtKB-KW"/>
</dbReference>
<evidence type="ECO:0000313" key="4">
    <source>
        <dbReference type="EMBL" id="MBA4647874.1"/>
    </source>
</evidence>
<dbReference type="AlphaFoldDB" id="A0A7C8ZP29"/>
<name>A0A7C8ZP29_OPUST</name>
<evidence type="ECO:0000256" key="1">
    <source>
        <dbReference type="PROSITE-ProRule" id="PRU00024"/>
    </source>
</evidence>
<dbReference type="InterPro" id="IPR000315">
    <property type="entry name" value="Znf_B-box"/>
</dbReference>
<reference evidence="4" key="1">
    <citation type="journal article" date="2013" name="J. Plant Res.">
        <title>Effect of fungi and light on seed germination of three Opuntia species from semiarid lands of central Mexico.</title>
        <authorList>
            <person name="Delgado-Sanchez P."/>
            <person name="Jimenez-Bremont J.F."/>
            <person name="Guerrero-Gonzalez Mde L."/>
            <person name="Flores J."/>
        </authorList>
    </citation>
    <scope>NUCLEOTIDE SEQUENCE</scope>
    <source>
        <tissue evidence="4">Cladode</tissue>
    </source>
</reference>
<feature type="compositionally biased region" description="Basic residues" evidence="2">
    <location>
        <begin position="229"/>
        <end position="238"/>
    </location>
</feature>
<feature type="domain" description="B box-type" evidence="3">
    <location>
        <begin position="83"/>
        <end position="122"/>
    </location>
</feature>
<keyword evidence="1" id="KW-0862">Zinc</keyword>